<keyword evidence="1" id="KW-1185">Reference proteome</keyword>
<name>A0A914IFQ6_GLORO</name>
<accession>A0A914IFQ6</accession>
<evidence type="ECO:0000313" key="1">
    <source>
        <dbReference type="Proteomes" id="UP000887572"/>
    </source>
</evidence>
<reference evidence="2" key="1">
    <citation type="submission" date="2022-11" db="UniProtKB">
        <authorList>
            <consortium name="WormBaseParasite"/>
        </authorList>
    </citation>
    <scope>IDENTIFICATION</scope>
</reference>
<proteinExistence type="predicted"/>
<dbReference type="Proteomes" id="UP000887572">
    <property type="component" value="Unplaced"/>
</dbReference>
<evidence type="ECO:0000313" key="2">
    <source>
        <dbReference type="WBParaSite" id="Gr19_v10_g9481.t1"/>
    </source>
</evidence>
<protein>
    <submittedName>
        <fullName evidence="2">Uncharacterized protein</fullName>
    </submittedName>
</protein>
<dbReference type="AlphaFoldDB" id="A0A914IFQ6"/>
<sequence>MLELYRSDVDDAAATASAETVQKQCRVDGKFHVDIVQNVGQRHVKWPTNTPPETVKNASKIIAPQSTTGCDAERPASLSRSSESDAQIDELMDQIAQKYRQITGLQTQNCQSQNEAKCRLCFVPIPMPVPVLVPVSTDFILKHFGTNEPIRNRKLDLFHHSFTIRFSHPPTRLTTESLSRPSQFQLTFEKMGGHDHGHPVHRRCRRRRRLTCSSFFSAEAKKDPSINSLDWAEL</sequence>
<organism evidence="1 2">
    <name type="scientific">Globodera rostochiensis</name>
    <name type="common">Golden nematode worm</name>
    <name type="synonym">Heterodera rostochiensis</name>
    <dbReference type="NCBI Taxonomy" id="31243"/>
    <lineage>
        <taxon>Eukaryota</taxon>
        <taxon>Metazoa</taxon>
        <taxon>Ecdysozoa</taxon>
        <taxon>Nematoda</taxon>
        <taxon>Chromadorea</taxon>
        <taxon>Rhabditida</taxon>
        <taxon>Tylenchina</taxon>
        <taxon>Tylenchomorpha</taxon>
        <taxon>Tylenchoidea</taxon>
        <taxon>Heteroderidae</taxon>
        <taxon>Heteroderinae</taxon>
        <taxon>Globodera</taxon>
    </lineage>
</organism>
<dbReference type="WBParaSite" id="Gr19_v10_g9481.t1">
    <property type="protein sequence ID" value="Gr19_v10_g9481.t1"/>
    <property type="gene ID" value="Gr19_v10_g9481"/>
</dbReference>